<proteinExistence type="predicted"/>
<dbReference type="RefSeq" id="WP_183443120.1">
    <property type="nucleotide sequence ID" value="NZ_JACHXD010000016.1"/>
</dbReference>
<dbReference type="PROSITE" id="PS51197">
    <property type="entry name" value="HTH_RRF2_2"/>
    <property type="match status" value="1"/>
</dbReference>
<dbReference type="GO" id="GO:0003700">
    <property type="term" value="F:DNA-binding transcription factor activity"/>
    <property type="evidence" value="ECO:0007669"/>
    <property type="project" value="TreeGrafter"/>
</dbReference>
<keyword evidence="4" id="KW-1185">Reference proteome</keyword>
<feature type="region of interest" description="Disordered" evidence="2">
    <location>
        <begin position="135"/>
        <end position="157"/>
    </location>
</feature>
<comment type="caution">
    <text evidence="3">The sequence shown here is derived from an EMBL/GenBank/DDBJ whole genome shotgun (WGS) entry which is preliminary data.</text>
</comment>
<organism evidence="3 4">
    <name type="scientific">Pseudoduganella violacea</name>
    <dbReference type="NCBI Taxonomy" id="1715466"/>
    <lineage>
        <taxon>Bacteria</taxon>
        <taxon>Pseudomonadati</taxon>
        <taxon>Pseudomonadota</taxon>
        <taxon>Betaproteobacteria</taxon>
        <taxon>Burkholderiales</taxon>
        <taxon>Oxalobacteraceae</taxon>
        <taxon>Telluria group</taxon>
        <taxon>Pseudoduganella</taxon>
    </lineage>
</organism>
<dbReference type="InterPro" id="IPR036390">
    <property type="entry name" value="WH_DNA-bd_sf"/>
</dbReference>
<protein>
    <submittedName>
        <fullName evidence="3">Rrf2 family nitric oxide-sensitive transcriptional repressor</fullName>
    </submittedName>
</protein>
<sequence length="157" mass="17319">MRLTTFTDYTLRSLMFLAMNRDRLVTIQDIADLHAISKNHLTKVIHQLGVAGLVETVRGRNGGLRLNREPEEINIGEVVRDSETDFFIAECFDGDHNSCTLDGACFLKFKLGQATESFLQVLDGVTLADLLPKPRGAGKAQPVKFIGKDKKTGDKAA</sequence>
<reference evidence="3 4" key="1">
    <citation type="submission" date="2020-08" db="EMBL/GenBank/DDBJ databases">
        <title>Genomic Encyclopedia of Type Strains, Phase III (KMG-III): the genomes of soil and plant-associated and newly described type strains.</title>
        <authorList>
            <person name="Whitman W."/>
        </authorList>
    </citation>
    <scope>NUCLEOTIDE SEQUENCE [LARGE SCALE GENOMIC DNA]</scope>
    <source>
        <strain evidence="3 4">CECT 8897</strain>
    </source>
</reference>
<evidence type="ECO:0000313" key="3">
    <source>
        <dbReference type="EMBL" id="MBB3121399.1"/>
    </source>
</evidence>
<evidence type="ECO:0000313" key="4">
    <source>
        <dbReference type="Proteomes" id="UP000541535"/>
    </source>
</evidence>
<accession>A0A7W5FW32</accession>
<evidence type="ECO:0000256" key="2">
    <source>
        <dbReference type="SAM" id="MobiDB-lite"/>
    </source>
</evidence>
<dbReference type="InterPro" id="IPR036388">
    <property type="entry name" value="WH-like_DNA-bd_sf"/>
</dbReference>
<dbReference type="AlphaFoldDB" id="A0A7W5FW32"/>
<dbReference type="InterPro" id="IPR000944">
    <property type="entry name" value="Tscrpt_reg_Rrf2"/>
</dbReference>
<dbReference type="Gene3D" id="1.10.10.10">
    <property type="entry name" value="Winged helix-like DNA-binding domain superfamily/Winged helix DNA-binding domain"/>
    <property type="match status" value="1"/>
</dbReference>
<dbReference type="EMBL" id="JACHXD010000016">
    <property type="protein sequence ID" value="MBB3121399.1"/>
    <property type="molecule type" value="Genomic_DNA"/>
</dbReference>
<dbReference type="Pfam" id="PF02082">
    <property type="entry name" value="Rrf2"/>
    <property type="match status" value="1"/>
</dbReference>
<dbReference type="NCBIfam" id="TIGR00738">
    <property type="entry name" value="rrf2_super"/>
    <property type="match status" value="1"/>
</dbReference>
<dbReference type="PANTHER" id="PTHR33221:SF4">
    <property type="entry name" value="HTH-TYPE TRANSCRIPTIONAL REPRESSOR NSRR"/>
    <property type="match status" value="1"/>
</dbReference>
<keyword evidence="1" id="KW-0238">DNA-binding</keyword>
<evidence type="ECO:0000256" key="1">
    <source>
        <dbReference type="ARBA" id="ARBA00023125"/>
    </source>
</evidence>
<dbReference type="GO" id="GO:0003677">
    <property type="term" value="F:DNA binding"/>
    <property type="evidence" value="ECO:0007669"/>
    <property type="project" value="UniProtKB-KW"/>
</dbReference>
<dbReference type="GO" id="GO:0005829">
    <property type="term" value="C:cytosol"/>
    <property type="evidence" value="ECO:0007669"/>
    <property type="project" value="TreeGrafter"/>
</dbReference>
<dbReference type="Proteomes" id="UP000541535">
    <property type="component" value="Unassembled WGS sequence"/>
</dbReference>
<name>A0A7W5FW32_9BURK</name>
<feature type="compositionally biased region" description="Basic and acidic residues" evidence="2">
    <location>
        <begin position="146"/>
        <end position="157"/>
    </location>
</feature>
<dbReference type="SUPFAM" id="SSF46785">
    <property type="entry name" value="Winged helix' DNA-binding domain"/>
    <property type="match status" value="1"/>
</dbReference>
<gene>
    <name evidence="3" type="ORF">FHS03_004477</name>
</gene>
<dbReference type="PANTHER" id="PTHR33221">
    <property type="entry name" value="WINGED HELIX-TURN-HELIX TRANSCRIPTIONAL REGULATOR, RRF2 FAMILY"/>
    <property type="match status" value="1"/>
</dbReference>